<feature type="region of interest" description="Disordered" evidence="1">
    <location>
        <begin position="580"/>
        <end position="608"/>
    </location>
</feature>
<protein>
    <recommendedName>
        <fullName evidence="2">Rho-GAP domain-containing protein</fullName>
    </recommendedName>
</protein>
<evidence type="ECO:0000259" key="2">
    <source>
        <dbReference type="PROSITE" id="PS50238"/>
    </source>
</evidence>
<dbReference type="HOGENOM" id="CLU_408274_0_0_1"/>
<evidence type="ECO:0000256" key="1">
    <source>
        <dbReference type="SAM" id="MobiDB-lite"/>
    </source>
</evidence>
<feature type="compositionally biased region" description="Polar residues" evidence="1">
    <location>
        <begin position="53"/>
        <end position="74"/>
    </location>
</feature>
<dbReference type="InterPro" id="IPR008936">
    <property type="entry name" value="Rho_GTPase_activation_prot"/>
</dbReference>
<dbReference type="Proteomes" id="UP000015241">
    <property type="component" value="Unassembled WGS sequence"/>
</dbReference>
<dbReference type="AlphaFoldDB" id="S8DYD6"/>
<gene>
    <name evidence="3" type="ORF">FOMPIDRAFT_1051816</name>
</gene>
<accession>S8DYD6</accession>
<proteinExistence type="predicted"/>
<feature type="region of interest" description="Disordered" evidence="1">
    <location>
        <begin position="1"/>
        <end position="103"/>
    </location>
</feature>
<dbReference type="GO" id="GO:0007165">
    <property type="term" value="P:signal transduction"/>
    <property type="evidence" value="ECO:0007669"/>
    <property type="project" value="InterPro"/>
</dbReference>
<dbReference type="InterPro" id="IPR000198">
    <property type="entry name" value="RhoGAP_dom"/>
</dbReference>
<dbReference type="PROSITE" id="PS50238">
    <property type="entry name" value="RHOGAP"/>
    <property type="match status" value="1"/>
</dbReference>
<dbReference type="SMART" id="SM00324">
    <property type="entry name" value="RhoGAP"/>
    <property type="match status" value="1"/>
</dbReference>
<dbReference type="eggNOG" id="ENOG502SSD6">
    <property type="taxonomic scope" value="Eukaryota"/>
</dbReference>
<keyword evidence="4" id="KW-1185">Reference proteome</keyword>
<sequence>MRHIFPRTRSQSLPPDDAPRVAFDKPRASSMDAGHPEARHRSTSPPRGILKKPSTQVDAPQRTSSPPRWESNTPGRPRSQSSSASSATKPSLEIPRSRHYSRAESEVDYVARACGQLPPFPDTDYQPKQRARSGSDPTRSVHWPDGSNDDGKQTRRQRCRATSPSKRSPSPDYYDADDPQFGNKNIVPRLPFQFAYWKDVLFDLCYLLRLRGDRIGEHIDLQELWKRKRTEIANRKRYLEHKGQPAKIALTPEGKPQKIYGMSTIEMMELSSTTIVMNGYQHDLPTVVYECVEELYRTGVYKDNLFRVTANKHITDKMRRIFDKGYKRPPGARIGPLSDYPTSDVCGLLESIFENTPEPIIPRDINYGLWEWCVKPVLRYEWTVTFPPPLKRGRRLTMRGKIPKVERRYIEDPNLTQAERRKVRDAYDAPLIVIMRCALRLLPVEHLSLLCYMIDFFKTLIAYPGNNIDTEYISEKFGYNMLGGQSYAAGRSLMVWMLDRWERIAVGLLDITPRGVRLEKRYKPCPEHVREKHERRQQYAISPNQPYVEGADEEDDSDSEHFMLNYRYRPGYQRRRDVDAEVGWSGTHSQSRGRDETPSSNEYVVGENETRNKFTSVEYIASLQQEFSTHYVRPLRNDPDSYGRKLEKLDEETRKRYLAQTSLSQTASGEFKF</sequence>
<feature type="region of interest" description="Disordered" evidence="1">
    <location>
        <begin position="532"/>
        <end position="559"/>
    </location>
</feature>
<dbReference type="InParanoid" id="S8DYD6"/>
<dbReference type="Gene3D" id="1.10.555.10">
    <property type="entry name" value="Rho GTPase activation protein"/>
    <property type="match status" value="1"/>
</dbReference>
<dbReference type="STRING" id="743788.S8DYD6"/>
<evidence type="ECO:0000313" key="3">
    <source>
        <dbReference type="EMBL" id="EPS98061.1"/>
    </source>
</evidence>
<reference evidence="3 4" key="1">
    <citation type="journal article" date="2012" name="Science">
        <title>The Paleozoic origin of enzymatic lignin decomposition reconstructed from 31 fungal genomes.</title>
        <authorList>
            <person name="Floudas D."/>
            <person name="Binder M."/>
            <person name="Riley R."/>
            <person name="Barry K."/>
            <person name="Blanchette R.A."/>
            <person name="Henrissat B."/>
            <person name="Martinez A.T."/>
            <person name="Otillar R."/>
            <person name="Spatafora J.W."/>
            <person name="Yadav J.S."/>
            <person name="Aerts A."/>
            <person name="Benoit I."/>
            <person name="Boyd A."/>
            <person name="Carlson A."/>
            <person name="Copeland A."/>
            <person name="Coutinho P.M."/>
            <person name="de Vries R.P."/>
            <person name="Ferreira P."/>
            <person name="Findley K."/>
            <person name="Foster B."/>
            <person name="Gaskell J."/>
            <person name="Glotzer D."/>
            <person name="Gorecki P."/>
            <person name="Heitman J."/>
            <person name="Hesse C."/>
            <person name="Hori C."/>
            <person name="Igarashi K."/>
            <person name="Jurgens J.A."/>
            <person name="Kallen N."/>
            <person name="Kersten P."/>
            <person name="Kohler A."/>
            <person name="Kuees U."/>
            <person name="Kumar T.K.A."/>
            <person name="Kuo A."/>
            <person name="LaButti K."/>
            <person name="Larrondo L.F."/>
            <person name="Lindquist E."/>
            <person name="Ling A."/>
            <person name="Lombard V."/>
            <person name="Lucas S."/>
            <person name="Lundell T."/>
            <person name="Martin R."/>
            <person name="McLaughlin D.J."/>
            <person name="Morgenstern I."/>
            <person name="Morin E."/>
            <person name="Murat C."/>
            <person name="Nagy L.G."/>
            <person name="Nolan M."/>
            <person name="Ohm R.A."/>
            <person name="Patyshakuliyeva A."/>
            <person name="Rokas A."/>
            <person name="Ruiz-Duenas F.J."/>
            <person name="Sabat G."/>
            <person name="Salamov A."/>
            <person name="Samejima M."/>
            <person name="Schmutz J."/>
            <person name="Slot J.C."/>
            <person name="St John F."/>
            <person name="Stenlid J."/>
            <person name="Sun H."/>
            <person name="Sun S."/>
            <person name="Syed K."/>
            <person name="Tsang A."/>
            <person name="Wiebenga A."/>
            <person name="Young D."/>
            <person name="Pisabarro A."/>
            <person name="Eastwood D.C."/>
            <person name="Martin F."/>
            <person name="Cullen D."/>
            <person name="Grigoriev I.V."/>
            <person name="Hibbett D.S."/>
        </authorList>
    </citation>
    <scope>NUCLEOTIDE SEQUENCE</scope>
    <source>
        <strain evidence="4">FP-58527</strain>
    </source>
</reference>
<evidence type="ECO:0000313" key="4">
    <source>
        <dbReference type="Proteomes" id="UP000015241"/>
    </source>
</evidence>
<feature type="compositionally biased region" description="Basic and acidic residues" evidence="1">
    <location>
        <begin position="17"/>
        <end position="27"/>
    </location>
</feature>
<dbReference type="SUPFAM" id="SSF48350">
    <property type="entry name" value="GTPase activation domain, GAP"/>
    <property type="match status" value="1"/>
</dbReference>
<name>S8DYD6_FOMSC</name>
<dbReference type="EMBL" id="KE504169">
    <property type="protein sequence ID" value="EPS98061.1"/>
    <property type="molecule type" value="Genomic_DNA"/>
</dbReference>
<dbReference type="OrthoDB" id="79452at2759"/>
<organism evidence="3 4">
    <name type="scientific">Fomitopsis schrenkii</name>
    <name type="common">Brown rot fungus</name>
    <dbReference type="NCBI Taxonomy" id="2126942"/>
    <lineage>
        <taxon>Eukaryota</taxon>
        <taxon>Fungi</taxon>
        <taxon>Dikarya</taxon>
        <taxon>Basidiomycota</taxon>
        <taxon>Agaricomycotina</taxon>
        <taxon>Agaricomycetes</taxon>
        <taxon>Polyporales</taxon>
        <taxon>Fomitopsis</taxon>
    </lineage>
</organism>
<feature type="domain" description="Rho-GAP" evidence="2">
    <location>
        <begin position="268"/>
        <end position="516"/>
    </location>
</feature>
<dbReference type="Pfam" id="PF00620">
    <property type="entry name" value="RhoGAP"/>
    <property type="match status" value="1"/>
</dbReference>
<feature type="region of interest" description="Disordered" evidence="1">
    <location>
        <begin position="115"/>
        <end position="180"/>
    </location>
</feature>